<gene>
    <name evidence="2" type="ORF">EYF80_019576</name>
</gene>
<proteinExistence type="predicted"/>
<dbReference type="Proteomes" id="UP000314294">
    <property type="component" value="Unassembled WGS sequence"/>
</dbReference>
<protein>
    <submittedName>
        <fullName evidence="2">Uncharacterized protein</fullName>
    </submittedName>
</protein>
<dbReference type="AlphaFoldDB" id="A0A4Z2HXZ8"/>
<keyword evidence="3" id="KW-1185">Reference proteome</keyword>
<feature type="region of interest" description="Disordered" evidence="1">
    <location>
        <begin position="72"/>
        <end position="94"/>
    </location>
</feature>
<reference evidence="2 3" key="1">
    <citation type="submission" date="2019-03" db="EMBL/GenBank/DDBJ databases">
        <title>First draft genome of Liparis tanakae, snailfish: a comprehensive survey of snailfish specific genes.</title>
        <authorList>
            <person name="Kim W."/>
            <person name="Song I."/>
            <person name="Jeong J.-H."/>
            <person name="Kim D."/>
            <person name="Kim S."/>
            <person name="Ryu S."/>
            <person name="Song J.Y."/>
            <person name="Lee S.K."/>
        </authorList>
    </citation>
    <scope>NUCLEOTIDE SEQUENCE [LARGE SCALE GENOMIC DNA]</scope>
    <source>
        <tissue evidence="2">Muscle</tissue>
    </source>
</reference>
<evidence type="ECO:0000313" key="2">
    <source>
        <dbReference type="EMBL" id="TNN70205.1"/>
    </source>
</evidence>
<name>A0A4Z2HXZ8_9TELE</name>
<accession>A0A4Z2HXZ8</accession>
<dbReference type="EMBL" id="SRLO01000166">
    <property type="protein sequence ID" value="TNN70205.1"/>
    <property type="molecule type" value="Genomic_DNA"/>
</dbReference>
<evidence type="ECO:0000256" key="1">
    <source>
        <dbReference type="SAM" id="MobiDB-lite"/>
    </source>
</evidence>
<evidence type="ECO:0000313" key="3">
    <source>
        <dbReference type="Proteomes" id="UP000314294"/>
    </source>
</evidence>
<comment type="caution">
    <text evidence="2">The sequence shown here is derived from an EMBL/GenBank/DDBJ whole genome shotgun (WGS) entry which is preliminary data.</text>
</comment>
<organism evidence="2 3">
    <name type="scientific">Liparis tanakae</name>
    <name type="common">Tanaka's snailfish</name>
    <dbReference type="NCBI Taxonomy" id="230148"/>
    <lineage>
        <taxon>Eukaryota</taxon>
        <taxon>Metazoa</taxon>
        <taxon>Chordata</taxon>
        <taxon>Craniata</taxon>
        <taxon>Vertebrata</taxon>
        <taxon>Euteleostomi</taxon>
        <taxon>Actinopterygii</taxon>
        <taxon>Neopterygii</taxon>
        <taxon>Teleostei</taxon>
        <taxon>Neoteleostei</taxon>
        <taxon>Acanthomorphata</taxon>
        <taxon>Eupercaria</taxon>
        <taxon>Perciformes</taxon>
        <taxon>Cottioidei</taxon>
        <taxon>Cottales</taxon>
        <taxon>Liparidae</taxon>
        <taxon>Liparis</taxon>
    </lineage>
</organism>
<sequence length="94" mass="10322">MLSSFSGQKIKRELLGRALELICYVEEEKVNIKKHGGDSQISVPEGDGPGMMVMLMVTARYTNTIPPSRPVGGWIGSSRWTRDATQRTGRAPGM</sequence>